<comment type="caution">
    <text evidence="2">The sequence shown here is derived from an EMBL/GenBank/DDBJ whole genome shotgun (WGS) entry which is preliminary data.</text>
</comment>
<evidence type="ECO:0000256" key="1">
    <source>
        <dbReference type="SAM" id="Phobius"/>
    </source>
</evidence>
<evidence type="ECO:0000313" key="2">
    <source>
        <dbReference type="EMBL" id="PCS23722.1"/>
    </source>
</evidence>
<keyword evidence="1" id="KW-1133">Transmembrane helix</keyword>
<gene>
    <name evidence="2" type="ORF">BTN49_0691</name>
</gene>
<dbReference type="AlphaFoldDB" id="A0A2A5T6F4"/>
<keyword evidence="3" id="KW-1185">Reference proteome</keyword>
<name>A0A2A5T6F4_9GAMM</name>
<evidence type="ECO:0000313" key="3">
    <source>
        <dbReference type="Proteomes" id="UP000219020"/>
    </source>
</evidence>
<protein>
    <submittedName>
        <fullName evidence="2">Uncharacterized protein</fullName>
    </submittedName>
</protein>
<proteinExistence type="predicted"/>
<accession>A0A2A5T6F4</accession>
<sequence length="39" mass="4457">MKAIVRLPLRGLEGFLNSIFTLMNILLEFAIYTCISHAF</sequence>
<reference evidence="3" key="1">
    <citation type="submission" date="2017-04" db="EMBL/GenBank/DDBJ databases">
        <title>Genome evolution of the luminous symbionts of deep sea anglerfish.</title>
        <authorList>
            <person name="Hendry T.A."/>
        </authorList>
    </citation>
    <scope>NUCLEOTIDE SEQUENCE [LARGE SCALE GENOMIC DNA]</scope>
</reference>
<keyword evidence="1" id="KW-0812">Transmembrane</keyword>
<dbReference type="EMBL" id="NBYY01000009">
    <property type="protein sequence ID" value="PCS23722.1"/>
    <property type="molecule type" value="Genomic_DNA"/>
</dbReference>
<organism evidence="2 3">
    <name type="scientific">Candidatus Enterovibrio escicola</name>
    <dbReference type="NCBI Taxonomy" id="1927127"/>
    <lineage>
        <taxon>Bacteria</taxon>
        <taxon>Pseudomonadati</taxon>
        <taxon>Pseudomonadota</taxon>
        <taxon>Gammaproteobacteria</taxon>
        <taxon>Vibrionales</taxon>
        <taxon>Vibrionaceae</taxon>
        <taxon>Enterovibrio</taxon>
    </lineage>
</organism>
<keyword evidence="1" id="KW-0472">Membrane</keyword>
<dbReference type="Proteomes" id="UP000219020">
    <property type="component" value="Unassembled WGS sequence"/>
</dbReference>
<feature type="transmembrane region" description="Helical" evidence="1">
    <location>
        <begin position="15"/>
        <end position="35"/>
    </location>
</feature>